<dbReference type="GO" id="GO:0000287">
    <property type="term" value="F:magnesium ion binding"/>
    <property type="evidence" value="ECO:0007669"/>
    <property type="project" value="InterPro"/>
</dbReference>
<evidence type="ECO:0000256" key="1">
    <source>
        <dbReference type="ARBA" id="ARBA00010990"/>
    </source>
</evidence>
<evidence type="ECO:0000256" key="3">
    <source>
        <dbReference type="SAM" id="MobiDB-lite"/>
    </source>
</evidence>
<proteinExistence type="inferred from homology"/>
<name>A0A6I3SPZ4_9BURK</name>
<sequence>MPEVPRVFWWSVGLAALEPATFTALAQVCSNAEFERAERFVFARDRRAYLAAHGLLRHALSAYDPGHGPADWFFVSGAHGRPELDHRLGSALRFNISHCATRVNCVVSTGLDCGIDVEAVGGRAQTALLQQECLAVTEQHWVRSAPSAQQAHRLMRLWTLKEAVAKAVGLGLYLPFAQLAFEAGPVPRLVSRPAGVGPAWWLVQHATAEHVEAMALGLPADRAVNVSRREWPHPPRVSHGDSSLHAQDQF</sequence>
<dbReference type="InterPro" id="IPR008278">
    <property type="entry name" value="4-PPantetheinyl_Trfase_dom"/>
</dbReference>
<dbReference type="GO" id="GO:0005829">
    <property type="term" value="C:cytosol"/>
    <property type="evidence" value="ECO:0007669"/>
    <property type="project" value="TreeGrafter"/>
</dbReference>
<evidence type="ECO:0000313" key="7">
    <source>
        <dbReference type="EMBL" id="MTV51114.1"/>
    </source>
</evidence>
<reference evidence="6" key="4">
    <citation type="submission" date="2024-05" db="EMBL/GenBank/DDBJ databases">
        <authorList>
            <person name="Sun Q."/>
            <person name="Zhou Y."/>
        </authorList>
    </citation>
    <scope>NUCLEOTIDE SEQUENCE</scope>
    <source>
        <strain evidence="6">CGMCC 1.15931</strain>
    </source>
</reference>
<accession>A0A6I3SPZ4</accession>
<keyword evidence="9" id="KW-1185">Reference proteome</keyword>
<dbReference type="Pfam" id="PF22624">
    <property type="entry name" value="AASDHPPT_N"/>
    <property type="match status" value="1"/>
</dbReference>
<dbReference type="GO" id="GO:0008897">
    <property type="term" value="F:holo-[acyl-carrier-protein] synthase activity"/>
    <property type="evidence" value="ECO:0007669"/>
    <property type="project" value="InterPro"/>
</dbReference>
<evidence type="ECO:0000256" key="2">
    <source>
        <dbReference type="ARBA" id="ARBA00022679"/>
    </source>
</evidence>
<evidence type="ECO:0000313" key="8">
    <source>
        <dbReference type="Proteomes" id="UP000430634"/>
    </source>
</evidence>
<feature type="compositionally biased region" description="Polar residues" evidence="3">
    <location>
        <begin position="240"/>
        <end position="250"/>
    </location>
</feature>
<dbReference type="Proteomes" id="UP000622638">
    <property type="component" value="Unassembled WGS sequence"/>
</dbReference>
<dbReference type="PANTHER" id="PTHR12215:SF10">
    <property type="entry name" value="L-AMINOADIPATE-SEMIALDEHYDE DEHYDROGENASE-PHOSPHOPANTETHEINYL TRANSFERASE"/>
    <property type="match status" value="1"/>
</dbReference>
<comment type="caution">
    <text evidence="7">The sequence shown here is derived from an EMBL/GenBank/DDBJ whole genome shotgun (WGS) entry which is preliminary data.</text>
</comment>
<dbReference type="InterPro" id="IPR050559">
    <property type="entry name" value="P-Pant_transferase_sf"/>
</dbReference>
<evidence type="ECO:0000259" key="5">
    <source>
        <dbReference type="Pfam" id="PF22624"/>
    </source>
</evidence>
<dbReference type="Proteomes" id="UP000430634">
    <property type="component" value="Unassembled WGS sequence"/>
</dbReference>
<reference evidence="6" key="1">
    <citation type="journal article" date="2014" name="Int. J. Syst. Evol. Microbiol.">
        <title>Complete genome of a new Firmicutes species belonging to the dominant human colonic microbiota ('Ruminococcus bicirculans') reveals two chromosomes and a selective capacity to utilize plant glucans.</title>
        <authorList>
            <consortium name="NISC Comparative Sequencing Program"/>
            <person name="Wegmann U."/>
            <person name="Louis P."/>
            <person name="Goesmann A."/>
            <person name="Henrissat B."/>
            <person name="Duncan S.H."/>
            <person name="Flint H.J."/>
        </authorList>
    </citation>
    <scope>NUCLEOTIDE SEQUENCE</scope>
    <source>
        <strain evidence="6">CGMCC 1.15931</strain>
    </source>
</reference>
<dbReference type="Pfam" id="PF01648">
    <property type="entry name" value="ACPS"/>
    <property type="match status" value="1"/>
</dbReference>
<dbReference type="OrthoDB" id="9808281at2"/>
<dbReference type="InterPro" id="IPR055066">
    <property type="entry name" value="AASDHPPT_N"/>
</dbReference>
<protein>
    <submittedName>
        <fullName evidence="6 7">4'-phosphopantetheinyl transferase</fullName>
    </submittedName>
</protein>
<dbReference type="AlphaFoldDB" id="A0A6I3SPZ4"/>
<feature type="region of interest" description="Disordered" evidence="3">
    <location>
        <begin position="230"/>
        <end position="250"/>
    </location>
</feature>
<evidence type="ECO:0000313" key="6">
    <source>
        <dbReference type="EMBL" id="GGB95790.1"/>
    </source>
</evidence>
<evidence type="ECO:0000259" key="4">
    <source>
        <dbReference type="Pfam" id="PF01648"/>
    </source>
</evidence>
<keyword evidence="2 7" id="KW-0808">Transferase</keyword>
<dbReference type="PANTHER" id="PTHR12215">
    <property type="entry name" value="PHOSPHOPANTETHEINE TRANSFERASE"/>
    <property type="match status" value="1"/>
</dbReference>
<feature type="domain" description="4'-phosphopantetheinyl transferase" evidence="4">
    <location>
        <begin position="113"/>
        <end position="183"/>
    </location>
</feature>
<dbReference type="InterPro" id="IPR037143">
    <property type="entry name" value="4-PPantetheinyl_Trfase_dom_sf"/>
</dbReference>
<evidence type="ECO:0000313" key="9">
    <source>
        <dbReference type="Proteomes" id="UP000622638"/>
    </source>
</evidence>
<reference evidence="9" key="2">
    <citation type="journal article" date="2019" name="Int. J. Syst. Evol. Microbiol.">
        <title>The Global Catalogue of Microorganisms (GCM) 10K type strain sequencing project: providing services to taxonomists for standard genome sequencing and annotation.</title>
        <authorList>
            <consortium name="The Broad Institute Genomics Platform"/>
            <consortium name="The Broad Institute Genome Sequencing Center for Infectious Disease"/>
            <person name="Wu L."/>
            <person name="Ma J."/>
        </authorList>
    </citation>
    <scope>NUCLEOTIDE SEQUENCE [LARGE SCALE GENOMIC DNA]</scope>
    <source>
        <strain evidence="9">CGMCC 1.15931</strain>
    </source>
</reference>
<dbReference type="Gene3D" id="3.90.470.20">
    <property type="entry name" value="4'-phosphopantetheinyl transferase domain"/>
    <property type="match status" value="1"/>
</dbReference>
<dbReference type="SUPFAM" id="SSF56214">
    <property type="entry name" value="4'-phosphopantetheinyl transferase"/>
    <property type="match status" value="2"/>
</dbReference>
<comment type="similarity">
    <text evidence="1">Belongs to the P-Pant transferase superfamily. Gsp/Sfp/HetI/AcpT family.</text>
</comment>
<dbReference type="GO" id="GO:0019878">
    <property type="term" value="P:lysine biosynthetic process via aminoadipic acid"/>
    <property type="evidence" value="ECO:0007669"/>
    <property type="project" value="TreeGrafter"/>
</dbReference>
<organism evidence="7 8">
    <name type="scientific">Pseudoduganella buxea</name>
    <dbReference type="NCBI Taxonomy" id="1949069"/>
    <lineage>
        <taxon>Bacteria</taxon>
        <taxon>Pseudomonadati</taxon>
        <taxon>Pseudomonadota</taxon>
        <taxon>Betaproteobacteria</taxon>
        <taxon>Burkholderiales</taxon>
        <taxon>Oxalobacteraceae</taxon>
        <taxon>Telluria group</taxon>
        <taxon>Pseudoduganella</taxon>
    </lineage>
</organism>
<gene>
    <name evidence="6" type="ORF">GCM10011572_17220</name>
    <name evidence="7" type="ORF">GM672_00040</name>
</gene>
<dbReference type="RefSeq" id="WP_155468483.1">
    <property type="nucleotide sequence ID" value="NZ_BMKG01000006.1"/>
</dbReference>
<dbReference type="EMBL" id="BMKG01000006">
    <property type="protein sequence ID" value="GGB95790.1"/>
    <property type="molecule type" value="Genomic_DNA"/>
</dbReference>
<reference evidence="7 8" key="3">
    <citation type="submission" date="2019-11" db="EMBL/GenBank/DDBJ databases">
        <title>Type strains purchased from KCTC, JCM and DSMZ.</title>
        <authorList>
            <person name="Lu H."/>
        </authorList>
    </citation>
    <scope>NUCLEOTIDE SEQUENCE [LARGE SCALE GENOMIC DNA]</scope>
    <source>
        <strain evidence="7 8">KCTC 52429</strain>
    </source>
</reference>
<feature type="domain" description="4'-phosphopantetheinyl transferase N-terminal" evidence="5">
    <location>
        <begin position="20"/>
        <end position="101"/>
    </location>
</feature>
<dbReference type="EMBL" id="WNKZ01000001">
    <property type="protein sequence ID" value="MTV51114.1"/>
    <property type="molecule type" value="Genomic_DNA"/>
</dbReference>